<comment type="caution">
    <text evidence="2">The sequence shown here is derived from an EMBL/GenBank/DDBJ whole genome shotgun (WGS) entry which is preliminary data.</text>
</comment>
<proteinExistence type="predicted"/>
<dbReference type="EMBL" id="VSSQ01011181">
    <property type="protein sequence ID" value="MPM46194.1"/>
    <property type="molecule type" value="Genomic_DNA"/>
</dbReference>
<keyword evidence="1" id="KW-0472">Membrane</keyword>
<protein>
    <recommendedName>
        <fullName evidence="3">Bacterial Pleckstrin homology domain-containing protein</fullName>
    </recommendedName>
</protein>
<evidence type="ECO:0000256" key="1">
    <source>
        <dbReference type="SAM" id="Phobius"/>
    </source>
</evidence>
<keyword evidence="1" id="KW-0812">Transmembrane</keyword>
<feature type="transmembrane region" description="Helical" evidence="1">
    <location>
        <begin position="44"/>
        <end position="62"/>
    </location>
</feature>
<accession>A0A645A8Y2</accession>
<keyword evidence="1" id="KW-1133">Transmembrane helix</keyword>
<evidence type="ECO:0008006" key="3">
    <source>
        <dbReference type="Google" id="ProtNLM"/>
    </source>
</evidence>
<evidence type="ECO:0000313" key="2">
    <source>
        <dbReference type="EMBL" id="MPM46194.1"/>
    </source>
</evidence>
<feature type="transmembrane region" description="Helical" evidence="1">
    <location>
        <begin position="12"/>
        <end position="32"/>
    </location>
</feature>
<reference evidence="2" key="1">
    <citation type="submission" date="2019-08" db="EMBL/GenBank/DDBJ databases">
        <authorList>
            <person name="Kucharzyk K."/>
            <person name="Murdoch R.W."/>
            <person name="Higgins S."/>
            <person name="Loffler F."/>
        </authorList>
    </citation>
    <scope>NUCLEOTIDE SEQUENCE</scope>
</reference>
<dbReference type="AlphaFoldDB" id="A0A645A8Y2"/>
<sequence length="168" mass="19318">MKIRAVRLQTVLIKYILAESFSLLFLAVLLIGAKLNPNESLLPVLRIILMLFLLVVALYPVYSELFGSGAIRFEMDETGVTYRKRQTAYHLDWPEIKCISLNPDLLEQLTKRCYICFFAADDACWLRSREEFSEQAFGVQYRKGLPEAIAKYTDLEICNLNAIQPEES</sequence>
<gene>
    <name evidence="2" type="ORF">SDC9_92892</name>
</gene>
<name>A0A645A8Y2_9ZZZZ</name>
<organism evidence="2">
    <name type="scientific">bioreactor metagenome</name>
    <dbReference type="NCBI Taxonomy" id="1076179"/>
    <lineage>
        <taxon>unclassified sequences</taxon>
        <taxon>metagenomes</taxon>
        <taxon>ecological metagenomes</taxon>
    </lineage>
</organism>